<reference evidence="2 3" key="1">
    <citation type="journal article" date="2016" name="Int. J. Syst. Evol. Microbiol.">
        <title>Panacibacter ginsenosidivorans gen. nov., sp. nov., with ginsenoside converting activity isolated from soil of a ginseng field.</title>
        <authorList>
            <person name="Siddiqi M.Z."/>
            <person name="Muhammad Shafi S."/>
            <person name="Choi K.D."/>
            <person name="Im W.T."/>
        </authorList>
    </citation>
    <scope>NUCLEOTIDE SEQUENCE [LARGE SCALE GENOMIC DNA]</scope>
    <source>
        <strain evidence="2 3">Gsoil1550</strain>
    </source>
</reference>
<dbReference type="RefSeq" id="WP_147188259.1">
    <property type="nucleotide sequence ID" value="NZ_CP042435.1"/>
</dbReference>
<evidence type="ECO:0008006" key="4">
    <source>
        <dbReference type="Google" id="ProtNLM"/>
    </source>
</evidence>
<feature type="chain" id="PRO_5022837541" description="Lipoprotein" evidence="1">
    <location>
        <begin position="21"/>
        <end position="159"/>
    </location>
</feature>
<dbReference type="PROSITE" id="PS51257">
    <property type="entry name" value="PROKAR_LIPOPROTEIN"/>
    <property type="match status" value="1"/>
</dbReference>
<gene>
    <name evidence="2" type="ORF">FRZ67_03805</name>
</gene>
<evidence type="ECO:0000313" key="2">
    <source>
        <dbReference type="EMBL" id="QEC66459.1"/>
    </source>
</evidence>
<keyword evidence="3" id="KW-1185">Reference proteome</keyword>
<proteinExistence type="predicted"/>
<dbReference type="EMBL" id="CP042435">
    <property type="protein sequence ID" value="QEC66459.1"/>
    <property type="molecule type" value="Genomic_DNA"/>
</dbReference>
<evidence type="ECO:0000256" key="1">
    <source>
        <dbReference type="SAM" id="SignalP"/>
    </source>
</evidence>
<name>A0A5B8V5I8_9BACT</name>
<evidence type="ECO:0000313" key="3">
    <source>
        <dbReference type="Proteomes" id="UP000321533"/>
    </source>
</evidence>
<accession>A0A5B8V5I8</accession>
<protein>
    <recommendedName>
        <fullName evidence="4">Lipoprotein</fullName>
    </recommendedName>
</protein>
<dbReference type="OrthoDB" id="667337at2"/>
<dbReference type="AlphaFoldDB" id="A0A5B8V5I8"/>
<dbReference type="Proteomes" id="UP000321533">
    <property type="component" value="Chromosome"/>
</dbReference>
<dbReference type="KEGG" id="pgin:FRZ67_03805"/>
<sequence>MKQITCLFLMLLGLSCSNQSNIIAENNSNKDSAIVSTNTEIPTTRKAVNPKPIASFSKEIPNELNDWKFAVNVYETKETFHYVMKMQYMELAAEDTLKIPNFGTMPKIEIRPGADTYSCIIGFLDKQNTFREYKLVTAKEDRLSVKILHRYAVETYQAK</sequence>
<feature type="signal peptide" evidence="1">
    <location>
        <begin position="1"/>
        <end position="20"/>
    </location>
</feature>
<organism evidence="2 3">
    <name type="scientific">Panacibacter ginsenosidivorans</name>
    <dbReference type="NCBI Taxonomy" id="1813871"/>
    <lineage>
        <taxon>Bacteria</taxon>
        <taxon>Pseudomonadati</taxon>
        <taxon>Bacteroidota</taxon>
        <taxon>Chitinophagia</taxon>
        <taxon>Chitinophagales</taxon>
        <taxon>Chitinophagaceae</taxon>
        <taxon>Panacibacter</taxon>
    </lineage>
</organism>
<keyword evidence="1" id="KW-0732">Signal</keyword>